<keyword evidence="2" id="KW-0812">Transmembrane</keyword>
<dbReference type="Pfam" id="PF13559">
    <property type="entry name" value="DUF4129"/>
    <property type="match status" value="1"/>
</dbReference>
<dbReference type="SUPFAM" id="SSF54001">
    <property type="entry name" value="Cysteine proteinases"/>
    <property type="match status" value="1"/>
</dbReference>
<keyword evidence="5" id="KW-1185">Reference proteome</keyword>
<feature type="region of interest" description="Disordered" evidence="1">
    <location>
        <begin position="535"/>
        <end position="581"/>
    </location>
</feature>
<dbReference type="SMART" id="SM00460">
    <property type="entry name" value="TGc"/>
    <property type="match status" value="1"/>
</dbReference>
<reference evidence="4 5" key="1">
    <citation type="submission" date="2021-03" db="EMBL/GenBank/DDBJ databases">
        <title>Enterococcal diversity collection.</title>
        <authorList>
            <person name="Gilmore M.S."/>
            <person name="Schwartzman J."/>
            <person name="Van Tyne D."/>
            <person name="Martin M."/>
            <person name="Earl A.M."/>
            <person name="Manson A.L."/>
            <person name="Straub T."/>
            <person name="Salamzade R."/>
            <person name="Saavedra J."/>
            <person name="Lebreton F."/>
            <person name="Prichula J."/>
            <person name="Schaufler K."/>
            <person name="Gaca A."/>
            <person name="Sgardioli B."/>
            <person name="Wagenaar J."/>
            <person name="Strong T."/>
        </authorList>
    </citation>
    <scope>NUCLEOTIDE SEQUENCE [LARGE SCALE GENOMIC DNA]</scope>
    <source>
        <strain evidence="4 5">669A</strain>
    </source>
</reference>
<accession>A0ABS3L941</accession>
<feature type="domain" description="Transglutaminase-like" evidence="3">
    <location>
        <begin position="459"/>
        <end position="533"/>
    </location>
</feature>
<feature type="transmembrane region" description="Helical" evidence="2">
    <location>
        <begin position="60"/>
        <end position="77"/>
    </location>
</feature>
<dbReference type="PANTHER" id="PTHR42736:SF1">
    <property type="entry name" value="PROTEIN-GLUTAMINE GAMMA-GLUTAMYLTRANSFERASE"/>
    <property type="match status" value="1"/>
</dbReference>
<sequence>MPMAPLEKKTPLVLLSAISISVVFLQFLSVYYLPISWVPVVLIALICAIIGYFQENWFKIILCSLLYFLGLYHFMPLNQPLSLNWLTSFLQQFVFQFQQMRAGSAAVVSEMVALPLLLALLMLLAVLMVQFERFLLSYVLMISYLLMLTVFNTINLSLQITIVFACALLSSLFAIRKLPKELLLLLTSLTVLASMAAYFLPQTVMRNQLTAVTSPVRDYLNRRGLYRAIQEMTTSAISRTGFSENDQNLGGPLLDDDTILFEATQNSRSYWRVESKDYYTGKGWENSDVGQSVMRSRRFTVATEDAPQLSYASPETSQVHFFNHGIYVPLPYGSNALTITEGSTGFVQLPENGRLNFVDSNNGEKELRNRWAQPDYQVEDLQNIPVTQPTDTVVDYFQLPPNLPDRVAALAAEVTQGQTSVIGQVTAVEEYLKNSGTFRYSKVDAVVPEENQDYVDHFLFDSQVGYCDNFSSSMVVMLRTLGIPARWTKGFAPGDARQTSGDTTVYTVRNSHAHSWVEVYFEGYGWLPFEPTPSFANPDRPAEETAASSSEATADSSETSNSSSSSSSSETAPSEEDEEISTLTNNNWRQNLRLILQLIVAVAVVIAGFWLRKYWLRLQVRFWQTSSKQPLRRNYSIFLKQAEKVLPRKASEPLSDYAQRFETDQPQFAGKFIALTADYEALIYGQQAEGQDDPQLMEDLLHLFEDIKTPRQR</sequence>
<dbReference type="Gene3D" id="3.10.620.30">
    <property type="match status" value="1"/>
</dbReference>
<dbReference type="RefSeq" id="WP_207672554.1">
    <property type="nucleotide sequence ID" value="NZ_JAFREM010000009.1"/>
</dbReference>
<feature type="transmembrane region" description="Helical" evidence="2">
    <location>
        <begin position="594"/>
        <end position="611"/>
    </location>
</feature>
<name>A0ABS3L941_9ENTE</name>
<organism evidence="4 5">
    <name type="scientific">Candidatus Enterococcus moelleringii</name>
    <dbReference type="NCBI Taxonomy" id="2815325"/>
    <lineage>
        <taxon>Bacteria</taxon>
        <taxon>Bacillati</taxon>
        <taxon>Bacillota</taxon>
        <taxon>Bacilli</taxon>
        <taxon>Lactobacillales</taxon>
        <taxon>Enterococcaceae</taxon>
        <taxon>Enterococcus</taxon>
    </lineage>
</organism>
<protein>
    <submittedName>
        <fullName evidence="4">Transglutaminase domain-containing protein</fullName>
    </submittedName>
</protein>
<dbReference type="InterPro" id="IPR025403">
    <property type="entry name" value="TgpA-like_C"/>
</dbReference>
<evidence type="ECO:0000259" key="3">
    <source>
        <dbReference type="SMART" id="SM00460"/>
    </source>
</evidence>
<dbReference type="Pfam" id="PF01841">
    <property type="entry name" value="Transglut_core"/>
    <property type="match status" value="1"/>
</dbReference>
<dbReference type="EMBL" id="JAFREM010000009">
    <property type="protein sequence ID" value="MBO1305610.1"/>
    <property type="molecule type" value="Genomic_DNA"/>
</dbReference>
<dbReference type="Proteomes" id="UP000664601">
    <property type="component" value="Unassembled WGS sequence"/>
</dbReference>
<feature type="compositionally biased region" description="Low complexity" evidence="1">
    <location>
        <begin position="544"/>
        <end position="572"/>
    </location>
</feature>
<evidence type="ECO:0000256" key="1">
    <source>
        <dbReference type="SAM" id="MobiDB-lite"/>
    </source>
</evidence>
<evidence type="ECO:0000313" key="5">
    <source>
        <dbReference type="Proteomes" id="UP000664601"/>
    </source>
</evidence>
<feature type="transmembrane region" description="Helical" evidence="2">
    <location>
        <begin position="134"/>
        <end position="151"/>
    </location>
</feature>
<dbReference type="InterPro" id="IPR002931">
    <property type="entry name" value="Transglutaminase-like"/>
</dbReference>
<keyword evidence="2" id="KW-0472">Membrane</keyword>
<evidence type="ECO:0000256" key="2">
    <source>
        <dbReference type="SAM" id="Phobius"/>
    </source>
</evidence>
<dbReference type="InterPro" id="IPR052901">
    <property type="entry name" value="Bact_TGase-like"/>
</dbReference>
<feature type="transmembrane region" description="Helical" evidence="2">
    <location>
        <begin position="12"/>
        <end position="29"/>
    </location>
</feature>
<dbReference type="PANTHER" id="PTHR42736">
    <property type="entry name" value="PROTEIN-GLUTAMINE GAMMA-GLUTAMYLTRANSFERASE"/>
    <property type="match status" value="1"/>
</dbReference>
<feature type="transmembrane region" description="Helical" evidence="2">
    <location>
        <begin position="182"/>
        <end position="200"/>
    </location>
</feature>
<feature type="transmembrane region" description="Helical" evidence="2">
    <location>
        <begin position="157"/>
        <end position="175"/>
    </location>
</feature>
<evidence type="ECO:0000313" key="4">
    <source>
        <dbReference type="EMBL" id="MBO1305610.1"/>
    </source>
</evidence>
<feature type="transmembrane region" description="Helical" evidence="2">
    <location>
        <begin position="105"/>
        <end position="127"/>
    </location>
</feature>
<proteinExistence type="predicted"/>
<gene>
    <name evidence="4" type="ORF">JZO70_05535</name>
</gene>
<dbReference type="InterPro" id="IPR038765">
    <property type="entry name" value="Papain-like_cys_pep_sf"/>
</dbReference>
<keyword evidence="2" id="KW-1133">Transmembrane helix</keyword>
<feature type="transmembrane region" description="Helical" evidence="2">
    <location>
        <begin position="35"/>
        <end position="53"/>
    </location>
</feature>
<comment type="caution">
    <text evidence="4">The sequence shown here is derived from an EMBL/GenBank/DDBJ whole genome shotgun (WGS) entry which is preliminary data.</text>
</comment>